<dbReference type="InterPro" id="IPR004090">
    <property type="entry name" value="Chemotax_Me-accpt_rcpt"/>
</dbReference>
<dbReference type="PRINTS" id="PR00260">
    <property type="entry name" value="CHEMTRNSDUCR"/>
</dbReference>
<gene>
    <name evidence="5" type="ORF">ACFQWB_00260</name>
</gene>
<dbReference type="PANTHER" id="PTHR32089">
    <property type="entry name" value="METHYL-ACCEPTING CHEMOTAXIS PROTEIN MCPB"/>
    <property type="match status" value="1"/>
</dbReference>
<comment type="caution">
    <text evidence="5">The sequence shown here is derived from an EMBL/GenBank/DDBJ whole genome shotgun (WGS) entry which is preliminary data.</text>
</comment>
<dbReference type="Gene3D" id="1.10.287.950">
    <property type="entry name" value="Methyl-accepting chemotaxis protein"/>
    <property type="match status" value="1"/>
</dbReference>
<evidence type="ECO:0000256" key="2">
    <source>
        <dbReference type="ARBA" id="ARBA00029447"/>
    </source>
</evidence>
<feature type="domain" description="Methyl-accepting transducer" evidence="4">
    <location>
        <begin position="1"/>
        <end position="149"/>
    </location>
</feature>
<evidence type="ECO:0000313" key="5">
    <source>
        <dbReference type="EMBL" id="MFC7748377.1"/>
    </source>
</evidence>
<keyword evidence="6" id="KW-1185">Reference proteome</keyword>
<dbReference type="Pfam" id="PF00015">
    <property type="entry name" value="MCPsignal"/>
    <property type="match status" value="1"/>
</dbReference>
<evidence type="ECO:0000259" key="4">
    <source>
        <dbReference type="PROSITE" id="PS50111"/>
    </source>
</evidence>
<dbReference type="SUPFAM" id="SSF58104">
    <property type="entry name" value="Methyl-accepting chemotaxis protein (MCP) signaling domain"/>
    <property type="match status" value="1"/>
</dbReference>
<comment type="similarity">
    <text evidence="2">Belongs to the methyl-accepting chemotaxis (MCP) protein family.</text>
</comment>
<sequence length="199" mass="21000">MAGSIERLGKLSEEIGEMTAAIAAVSNRTNILALNASIEASHAGEHGKGYSVVSAEIRNLAEQSWRSTERISSLIESIQAETAAAIRAMNRGALEVDAMQTASSQLEESFHALSDSIDTVAEQLADVSAVAEQMSAGSEQVSASLQELAELSRQSAGHAREVAAASGRQSEAIRRMSQAAAELRAMSSGLREAVNRFKL</sequence>
<dbReference type="RefSeq" id="WP_170209500.1">
    <property type="nucleotide sequence ID" value="NZ_JBHTGQ010000001.1"/>
</dbReference>
<protein>
    <submittedName>
        <fullName evidence="5">Methyl-accepting chemotaxis protein</fullName>
    </submittedName>
</protein>
<dbReference type="EMBL" id="JBHTGQ010000001">
    <property type="protein sequence ID" value="MFC7748377.1"/>
    <property type="molecule type" value="Genomic_DNA"/>
</dbReference>
<dbReference type="PANTHER" id="PTHR32089:SF112">
    <property type="entry name" value="LYSOZYME-LIKE PROTEIN-RELATED"/>
    <property type="match status" value="1"/>
</dbReference>
<dbReference type="PROSITE" id="PS50111">
    <property type="entry name" value="CHEMOTAXIS_TRANSDUC_2"/>
    <property type="match status" value="1"/>
</dbReference>
<organism evidence="5 6">
    <name type="scientific">Paenibacillus thermoaerophilus</name>
    <dbReference type="NCBI Taxonomy" id="1215385"/>
    <lineage>
        <taxon>Bacteria</taxon>
        <taxon>Bacillati</taxon>
        <taxon>Bacillota</taxon>
        <taxon>Bacilli</taxon>
        <taxon>Bacillales</taxon>
        <taxon>Paenibacillaceae</taxon>
        <taxon>Paenibacillus</taxon>
    </lineage>
</organism>
<dbReference type="Proteomes" id="UP001596528">
    <property type="component" value="Unassembled WGS sequence"/>
</dbReference>
<reference evidence="6" key="1">
    <citation type="journal article" date="2019" name="Int. J. Syst. Evol. Microbiol.">
        <title>The Global Catalogue of Microorganisms (GCM) 10K type strain sequencing project: providing services to taxonomists for standard genome sequencing and annotation.</title>
        <authorList>
            <consortium name="The Broad Institute Genomics Platform"/>
            <consortium name="The Broad Institute Genome Sequencing Center for Infectious Disease"/>
            <person name="Wu L."/>
            <person name="Ma J."/>
        </authorList>
    </citation>
    <scope>NUCLEOTIDE SEQUENCE [LARGE SCALE GENOMIC DNA]</scope>
    <source>
        <strain evidence="6">JCM 18657</strain>
    </source>
</reference>
<keyword evidence="1 3" id="KW-0807">Transducer</keyword>
<proteinExistence type="inferred from homology"/>
<name>A0ABW2UWS8_9BACL</name>
<evidence type="ECO:0000313" key="6">
    <source>
        <dbReference type="Proteomes" id="UP001596528"/>
    </source>
</evidence>
<evidence type="ECO:0000256" key="1">
    <source>
        <dbReference type="ARBA" id="ARBA00023224"/>
    </source>
</evidence>
<evidence type="ECO:0000256" key="3">
    <source>
        <dbReference type="PROSITE-ProRule" id="PRU00284"/>
    </source>
</evidence>
<accession>A0ABW2UWS8</accession>
<dbReference type="InterPro" id="IPR004089">
    <property type="entry name" value="MCPsignal_dom"/>
</dbReference>
<dbReference type="SMART" id="SM00283">
    <property type="entry name" value="MA"/>
    <property type="match status" value="1"/>
</dbReference>